<gene>
    <name evidence="7" type="ORF">QR680_004981</name>
</gene>
<feature type="transmembrane region" description="Helical" evidence="6">
    <location>
        <begin position="56"/>
        <end position="83"/>
    </location>
</feature>
<comment type="caution">
    <text evidence="7">The sequence shown here is derived from an EMBL/GenBank/DDBJ whole genome shotgun (WGS) entry which is preliminary data.</text>
</comment>
<proteinExistence type="predicted"/>
<evidence type="ECO:0000256" key="1">
    <source>
        <dbReference type="ARBA" id="ARBA00004141"/>
    </source>
</evidence>
<dbReference type="SUPFAM" id="SSF48652">
    <property type="entry name" value="Tetraspanin"/>
    <property type="match status" value="1"/>
</dbReference>
<protein>
    <recommendedName>
        <fullName evidence="9">Tetraspanin</fullName>
    </recommendedName>
</protein>
<evidence type="ECO:0000256" key="3">
    <source>
        <dbReference type="ARBA" id="ARBA00022989"/>
    </source>
</evidence>
<sequence length="388" mass="43405">MVFPLFLVSEHSRSAISVFAALLHGVAFLAGLAAFVYNIAVYWITGDSLIYLMSPIFSRLPLVVGLVVLLSTPVQAFAVVYVLDQAQAKTRWKPREIVDFKVPLIFGVVTATAALLLNLYYWSNFTTSFSIGMFDGMINYEKNIETKQRVDWMQSQFMCCGVTGPMDYIDKSHIKDVDHPFLKGGFNYTWCTKSDSTVGCYIPFSCCQRKHYTCSGWVHHYINAGMLPTDLNLTQFYNESGCVNAVQGQFNVVWSLSFLGGFLGLQLLALVFTQITRSAAFVLASTDAIENCKIPAWIVSFIKHSPEAIVKLTRTQFEKGDDFDIALLNGKPQKEKKEEEEEDEDEESAKSQKEKSEKSKKDDAQKSRKDGKQVGSPSAAEKSSVTKK</sequence>
<dbReference type="Proteomes" id="UP001175271">
    <property type="component" value="Unassembled WGS sequence"/>
</dbReference>
<comment type="subcellular location">
    <subcellularLocation>
        <location evidence="1">Membrane</location>
        <topology evidence="1">Multi-pass membrane protein</topology>
    </subcellularLocation>
</comment>
<name>A0AA39HRV6_9BILA</name>
<reference evidence="7" key="1">
    <citation type="submission" date="2023-06" db="EMBL/GenBank/DDBJ databases">
        <title>Genomic analysis of the entomopathogenic nematode Steinernema hermaphroditum.</title>
        <authorList>
            <person name="Schwarz E.M."/>
            <person name="Heppert J.K."/>
            <person name="Baniya A."/>
            <person name="Schwartz H.T."/>
            <person name="Tan C.-H."/>
            <person name="Antoshechkin I."/>
            <person name="Sternberg P.W."/>
            <person name="Goodrich-Blair H."/>
            <person name="Dillman A.R."/>
        </authorList>
    </citation>
    <scope>NUCLEOTIDE SEQUENCE</scope>
    <source>
        <strain evidence="7">PS9179</strain>
        <tissue evidence="7">Whole animal</tissue>
    </source>
</reference>
<dbReference type="InterPro" id="IPR008952">
    <property type="entry name" value="Tetraspanin_EC2_sf"/>
</dbReference>
<evidence type="ECO:0000256" key="6">
    <source>
        <dbReference type="SAM" id="Phobius"/>
    </source>
</evidence>
<keyword evidence="8" id="KW-1185">Reference proteome</keyword>
<keyword evidence="4 6" id="KW-0472">Membrane</keyword>
<dbReference type="CDD" id="cd03127">
    <property type="entry name" value="tetraspanin_LEL"/>
    <property type="match status" value="1"/>
</dbReference>
<feature type="compositionally biased region" description="Basic and acidic residues" evidence="5">
    <location>
        <begin position="348"/>
        <end position="372"/>
    </location>
</feature>
<evidence type="ECO:0000313" key="7">
    <source>
        <dbReference type="EMBL" id="KAK0410156.1"/>
    </source>
</evidence>
<feature type="transmembrane region" description="Helical" evidence="6">
    <location>
        <begin position="252"/>
        <end position="272"/>
    </location>
</feature>
<dbReference type="Gene3D" id="1.10.1450.10">
    <property type="entry name" value="Tetraspanin"/>
    <property type="match status" value="1"/>
</dbReference>
<feature type="transmembrane region" description="Helical" evidence="6">
    <location>
        <begin position="21"/>
        <end position="44"/>
    </location>
</feature>
<evidence type="ECO:0000256" key="2">
    <source>
        <dbReference type="ARBA" id="ARBA00022692"/>
    </source>
</evidence>
<dbReference type="InterPro" id="IPR018499">
    <property type="entry name" value="Tetraspanin/Peripherin"/>
</dbReference>
<dbReference type="EMBL" id="JAUCMV010000003">
    <property type="protein sequence ID" value="KAK0410156.1"/>
    <property type="molecule type" value="Genomic_DNA"/>
</dbReference>
<evidence type="ECO:0008006" key="9">
    <source>
        <dbReference type="Google" id="ProtNLM"/>
    </source>
</evidence>
<accession>A0AA39HRV6</accession>
<feature type="compositionally biased region" description="Acidic residues" evidence="5">
    <location>
        <begin position="338"/>
        <end position="347"/>
    </location>
</feature>
<organism evidence="7 8">
    <name type="scientific">Steinernema hermaphroditum</name>
    <dbReference type="NCBI Taxonomy" id="289476"/>
    <lineage>
        <taxon>Eukaryota</taxon>
        <taxon>Metazoa</taxon>
        <taxon>Ecdysozoa</taxon>
        <taxon>Nematoda</taxon>
        <taxon>Chromadorea</taxon>
        <taxon>Rhabditida</taxon>
        <taxon>Tylenchina</taxon>
        <taxon>Panagrolaimomorpha</taxon>
        <taxon>Strongyloidoidea</taxon>
        <taxon>Steinernematidae</taxon>
        <taxon>Steinernema</taxon>
    </lineage>
</organism>
<feature type="transmembrane region" description="Helical" evidence="6">
    <location>
        <begin position="104"/>
        <end position="122"/>
    </location>
</feature>
<dbReference type="Pfam" id="PF00335">
    <property type="entry name" value="Tetraspanin"/>
    <property type="match status" value="1"/>
</dbReference>
<evidence type="ECO:0000256" key="5">
    <source>
        <dbReference type="SAM" id="MobiDB-lite"/>
    </source>
</evidence>
<dbReference type="AlphaFoldDB" id="A0AA39HRV6"/>
<evidence type="ECO:0000313" key="8">
    <source>
        <dbReference type="Proteomes" id="UP001175271"/>
    </source>
</evidence>
<dbReference type="GO" id="GO:0016020">
    <property type="term" value="C:membrane"/>
    <property type="evidence" value="ECO:0007669"/>
    <property type="project" value="UniProtKB-SubCell"/>
</dbReference>
<feature type="region of interest" description="Disordered" evidence="5">
    <location>
        <begin position="328"/>
        <end position="388"/>
    </location>
</feature>
<keyword evidence="3 6" id="KW-1133">Transmembrane helix</keyword>
<keyword evidence="2 6" id="KW-0812">Transmembrane</keyword>
<evidence type="ECO:0000256" key="4">
    <source>
        <dbReference type="ARBA" id="ARBA00023136"/>
    </source>
</evidence>